<organism evidence="2 3">
    <name type="scientific">Tectimicrobiota bacterium</name>
    <dbReference type="NCBI Taxonomy" id="2528274"/>
    <lineage>
        <taxon>Bacteria</taxon>
        <taxon>Pseudomonadati</taxon>
        <taxon>Nitrospinota/Tectimicrobiota group</taxon>
        <taxon>Candidatus Tectimicrobiota</taxon>
    </lineage>
</organism>
<dbReference type="Proteomes" id="UP000769766">
    <property type="component" value="Unassembled WGS sequence"/>
</dbReference>
<dbReference type="EMBL" id="JACPRF010000338">
    <property type="protein sequence ID" value="MBI2877420.1"/>
    <property type="molecule type" value="Genomic_DNA"/>
</dbReference>
<gene>
    <name evidence="2" type="ORF">HYY20_11110</name>
</gene>
<evidence type="ECO:0000256" key="1">
    <source>
        <dbReference type="SAM" id="MobiDB-lite"/>
    </source>
</evidence>
<dbReference type="AlphaFoldDB" id="A0A932G1M6"/>
<proteinExistence type="predicted"/>
<evidence type="ECO:0000313" key="2">
    <source>
        <dbReference type="EMBL" id="MBI2877420.1"/>
    </source>
</evidence>
<accession>A0A932G1M6</accession>
<feature type="region of interest" description="Disordered" evidence="1">
    <location>
        <begin position="1"/>
        <end position="22"/>
    </location>
</feature>
<sequence length="87" mass="9737">MLEKSQTVIQEERMSQKSPLTEAEVQSLLREVDQVLIAKGKAVRSLKSSEATPDDLRGPTGNFRAPMLRKGKTLLVGFHEEALKQFL</sequence>
<reference evidence="2" key="1">
    <citation type="submission" date="2020-07" db="EMBL/GenBank/DDBJ databases">
        <title>Huge and variable diversity of episymbiotic CPR bacteria and DPANN archaea in groundwater ecosystems.</title>
        <authorList>
            <person name="He C.Y."/>
            <person name="Keren R."/>
            <person name="Whittaker M."/>
            <person name="Farag I.F."/>
            <person name="Doudna J."/>
            <person name="Cate J.H.D."/>
            <person name="Banfield J.F."/>
        </authorList>
    </citation>
    <scope>NUCLEOTIDE SEQUENCE</scope>
    <source>
        <strain evidence="2">NC_groundwater_672_Ag_B-0.1um_62_36</strain>
    </source>
</reference>
<name>A0A932G1M6_UNCTE</name>
<comment type="caution">
    <text evidence="2">The sequence shown here is derived from an EMBL/GenBank/DDBJ whole genome shotgun (WGS) entry which is preliminary data.</text>
</comment>
<protein>
    <submittedName>
        <fullName evidence="2">Uncharacterized protein</fullName>
    </submittedName>
</protein>
<evidence type="ECO:0000313" key="3">
    <source>
        <dbReference type="Proteomes" id="UP000769766"/>
    </source>
</evidence>